<name>Q2W9N9_PARM1</name>
<evidence type="ECO:0000256" key="9">
    <source>
        <dbReference type="ARBA" id="ARBA00023125"/>
    </source>
</evidence>
<comment type="similarity">
    <text evidence="2 15">Belongs to the FPG family.</text>
</comment>
<keyword evidence="11 15" id="KW-0456">Lyase</keyword>
<feature type="domain" description="Formamidopyrimidine-DNA glycosylase catalytic" evidence="17">
    <location>
        <begin position="31"/>
        <end position="144"/>
    </location>
</feature>
<dbReference type="NCBIfam" id="TIGR00577">
    <property type="entry name" value="fpg"/>
    <property type="match status" value="1"/>
</dbReference>
<evidence type="ECO:0000256" key="7">
    <source>
        <dbReference type="ARBA" id="ARBA00022801"/>
    </source>
</evidence>
<dbReference type="GO" id="GO:0034039">
    <property type="term" value="F:8-oxo-7,8-dihydroguanine DNA N-glycosylase activity"/>
    <property type="evidence" value="ECO:0007669"/>
    <property type="project" value="TreeGrafter"/>
</dbReference>
<dbReference type="PROSITE" id="PS51066">
    <property type="entry name" value="ZF_FPG_2"/>
    <property type="match status" value="1"/>
</dbReference>
<feature type="active site" description="Proton donor; for beta-elimination activity" evidence="15">
    <location>
        <position position="87"/>
    </location>
</feature>
<keyword evidence="12 15" id="KW-0511">Multifunctional enzyme</keyword>
<sequence length="308" mass="32726">MRVAVGHGAAPYRGNSSLSRGGACLILPAMPELPEVETVARGLAQVWDGRRFVSVETRRAGLRVPFPKDFARRLTGRTVEAVGRRAKYLVVRLDGGLVMLGHLGMSGRMTIGALRNEPPGPHDHVEWVTDQGISVTLTDPRRFGLFALCEASDLGGHPLLAGIGPEPLDEAFDAGVLAKALAGKTGPIKTVLLDQKVVAGLGNIYVCESLFRAEISPLRPAGSLSRAEVGRLVPLIKAVLSEAVAAGGSTLRDHARPDGELGYFQHSFQVYGREGETCPGCPGAPACGGILRMTQAGRSTFYCAKRQR</sequence>
<dbReference type="EC" id="3.2.2.23" evidence="15"/>
<dbReference type="SMART" id="SM00898">
    <property type="entry name" value="Fapy_DNA_glyco"/>
    <property type="match status" value="1"/>
</dbReference>
<comment type="catalytic activity">
    <reaction evidence="14 15">
        <text>2'-deoxyribonucleotide-(2'-deoxyribose 5'-phosphate)-2'-deoxyribonucleotide-DNA = a 3'-end 2'-deoxyribonucleotide-(2,3-dehydro-2,3-deoxyribose 5'-phosphate)-DNA + a 5'-end 5'-phospho-2'-deoxyribonucleoside-DNA + H(+)</text>
        <dbReference type="Rhea" id="RHEA:66592"/>
        <dbReference type="Rhea" id="RHEA-COMP:13180"/>
        <dbReference type="Rhea" id="RHEA-COMP:16897"/>
        <dbReference type="Rhea" id="RHEA-COMP:17067"/>
        <dbReference type="ChEBI" id="CHEBI:15378"/>
        <dbReference type="ChEBI" id="CHEBI:136412"/>
        <dbReference type="ChEBI" id="CHEBI:157695"/>
        <dbReference type="ChEBI" id="CHEBI:167181"/>
        <dbReference type="EC" id="4.2.99.18"/>
    </reaction>
</comment>
<feature type="active site" description="Proton donor; for delta-elimination activity" evidence="15">
    <location>
        <position position="298"/>
    </location>
</feature>
<keyword evidence="10 15" id="KW-0234">DNA repair</keyword>
<dbReference type="NCBIfam" id="NF002211">
    <property type="entry name" value="PRK01103.1"/>
    <property type="match status" value="1"/>
</dbReference>
<comment type="subunit">
    <text evidence="3 15">Monomer.</text>
</comment>
<feature type="binding site" evidence="15">
    <location>
        <position position="141"/>
    </location>
    <ligand>
        <name>DNA</name>
        <dbReference type="ChEBI" id="CHEBI:16991"/>
    </ligand>
</feature>
<evidence type="ECO:0000256" key="1">
    <source>
        <dbReference type="ARBA" id="ARBA00001668"/>
    </source>
</evidence>
<dbReference type="AlphaFoldDB" id="Q2W9N9"/>
<dbReference type="SUPFAM" id="SSF81624">
    <property type="entry name" value="N-terminal domain of MutM-like DNA repair proteins"/>
    <property type="match status" value="1"/>
</dbReference>
<dbReference type="InterPro" id="IPR012319">
    <property type="entry name" value="FPG_cat"/>
</dbReference>
<keyword evidence="13 15" id="KW-0326">Glycosidase</keyword>
<evidence type="ECO:0000256" key="10">
    <source>
        <dbReference type="ARBA" id="ARBA00023204"/>
    </source>
</evidence>
<keyword evidence="7 15" id="KW-0378">Hydrolase</keyword>
<dbReference type="Gene3D" id="1.10.8.50">
    <property type="match status" value="1"/>
</dbReference>
<dbReference type="EMBL" id="AP007255">
    <property type="protein sequence ID" value="BAE49436.1"/>
    <property type="molecule type" value="Genomic_DNA"/>
</dbReference>
<dbReference type="EC" id="4.2.99.18" evidence="15"/>
<feature type="active site" description="Proton donor" evidence="15">
    <location>
        <position position="32"/>
    </location>
</feature>
<evidence type="ECO:0000256" key="13">
    <source>
        <dbReference type="ARBA" id="ARBA00023295"/>
    </source>
</evidence>
<comment type="cofactor">
    <cofactor evidence="15">
        <name>Zn(2+)</name>
        <dbReference type="ChEBI" id="CHEBI:29105"/>
    </cofactor>
    <text evidence="15">Binds 1 zinc ion per subunit.</text>
</comment>
<dbReference type="KEGG" id="mag:amb0632"/>
<evidence type="ECO:0000259" key="17">
    <source>
        <dbReference type="PROSITE" id="PS51068"/>
    </source>
</evidence>
<feature type="active site" description="Schiff-base intermediate with DNA" evidence="15">
    <location>
        <position position="31"/>
    </location>
</feature>
<evidence type="ECO:0000256" key="3">
    <source>
        <dbReference type="ARBA" id="ARBA00011245"/>
    </source>
</evidence>
<dbReference type="PANTHER" id="PTHR22993:SF9">
    <property type="entry name" value="FORMAMIDOPYRIMIDINE-DNA GLYCOSYLASE"/>
    <property type="match status" value="1"/>
</dbReference>
<comment type="catalytic activity">
    <reaction evidence="1 15">
        <text>Hydrolysis of DNA containing ring-opened 7-methylguanine residues, releasing 2,6-diamino-4-hydroxy-5-(N-methyl)formamidopyrimidine.</text>
        <dbReference type="EC" id="3.2.2.23"/>
    </reaction>
</comment>
<dbReference type="SMART" id="SM01232">
    <property type="entry name" value="H2TH"/>
    <property type="match status" value="1"/>
</dbReference>
<keyword evidence="4 15" id="KW-0479">Metal-binding</keyword>
<keyword evidence="19" id="KW-1185">Reference proteome</keyword>
<evidence type="ECO:0000256" key="8">
    <source>
        <dbReference type="ARBA" id="ARBA00022833"/>
    </source>
</evidence>
<evidence type="ECO:0000256" key="15">
    <source>
        <dbReference type="HAMAP-Rule" id="MF_00103"/>
    </source>
</evidence>
<comment type="function">
    <text evidence="15">Involved in base excision repair of DNA damaged by oxidation or by mutagenic agents. Acts as DNA glycosylase that recognizes and removes damaged bases. Has a preference for oxidized purines, such as 7,8-dihydro-8-oxoguanine (8-oxoG). Has AP (apurinic/apyrimidinic) lyase activity and introduces nicks in the DNA strand. Cleaves the DNA backbone by beta-delta elimination to generate a single-strand break at the site of the removed base with both 3'- and 5'-phosphates.</text>
</comment>
<dbReference type="Pfam" id="PF06831">
    <property type="entry name" value="H2TH"/>
    <property type="match status" value="1"/>
</dbReference>
<dbReference type="InterPro" id="IPR000214">
    <property type="entry name" value="Znf_DNA_glyclase/AP_lyase"/>
</dbReference>
<dbReference type="HAMAP" id="MF_00103">
    <property type="entry name" value="Fapy_DNA_glycosyl"/>
    <property type="match status" value="1"/>
</dbReference>
<organism evidence="18 19">
    <name type="scientific">Paramagnetospirillum magneticum (strain ATCC 700264 / AMB-1)</name>
    <name type="common">Magnetospirillum magneticum</name>
    <dbReference type="NCBI Taxonomy" id="342108"/>
    <lineage>
        <taxon>Bacteria</taxon>
        <taxon>Pseudomonadati</taxon>
        <taxon>Pseudomonadota</taxon>
        <taxon>Alphaproteobacteria</taxon>
        <taxon>Rhodospirillales</taxon>
        <taxon>Magnetospirillaceae</taxon>
        <taxon>Paramagnetospirillum</taxon>
    </lineage>
</organism>
<dbReference type="SUPFAM" id="SSF57716">
    <property type="entry name" value="Glucocorticoid receptor-like (DNA-binding domain)"/>
    <property type="match status" value="1"/>
</dbReference>
<proteinExistence type="inferred from homology"/>
<evidence type="ECO:0000256" key="5">
    <source>
        <dbReference type="ARBA" id="ARBA00022763"/>
    </source>
</evidence>
<dbReference type="PANTHER" id="PTHR22993">
    <property type="entry name" value="FORMAMIDOPYRIMIDINE-DNA GLYCOSYLASE"/>
    <property type="match status" value="1"/>
</dbReference>
<dbReference type="FunFam" id="1.10.8.50:FF:000003">
    <property type="entry name" value="Formamidopyrimidine-DNA glycosylase"/>
    <property type="match status" value="1"/>
</dbReference>
<dbReference type="InterPro" id="IPR035937">
    <property type="entry name" value="FPG_N"/>
</dbReference>
<dbReference type="GO" id="GO:0006284">
    <property type="term" value="P:base-excision repair"/>
    <property type="evidence" value="ECO:0007669"/>
    <property type="project" value="InterPro"/>
</dbReference>
<dbReference type="Pfam" id="PF01149">
    <property type="entry name" value="Fapy_DNA_glyco"/>
    <property type="match status" value="1"/>
</dbReference>
<dbReference type="InterPro" id="IPR010979">
    <property type="entry name" value="Ribosomal_uS13-like_H2TH"/>
</dbReference>
<evidence type="ECO:0000256" key="14">
    <source>
        <dbReference type="ARBA" id="ARBA00044632"/>
    </source>
</evidence>
<protein>
    <recommendedName>
        <fullName evidence="15">Formamidopyrimidine-DNA glycosylase</fullName>
        <shortName evidence="15">Fapy-DNA glycosylase</shortName>
        <ecNumber evidence="15">3.2.2.23</ecNumber>
    </recommendedName>
    <alternativeName>
        <fullName evidence="15">DNA-(apurinic or apyrimidinic site) lyase MutM</fullName>
        <shortName evidence="15">AP lyase MutM</shortName>
        <ecNumber evidence="15">4.2.99.18</ecNumber>
    </alternativeName>
</protein>
<dbReference type="SUPFAM" id="SSF46946">
    <property type="entry name" value="S13-like H2TH domain"/>
    <property type="match status" value="1"/>
</dbReference>
<dbReference type="CDD" id="cd08966">
    <property type="entry name" value="EcFpg-like_N"/>
    <property type="match status" value="1"/>
</dbReference>
<evidence type="ECO:0000313" key="19">
    <source>
        <dbReference type="Proteomes" id="UP000007058"/>
    </source>
</evidence>
<keyword evidence="6 15" id="KW-0863">Zinc-finger</keyword>
<dbReference type="InterPro" id="IPR020629">
    <property type="entry name" value="FPG_Glyclase"/>
</dbReference>
<dbReference type="InterPro" id="IPR015886">
    <property type="entry name" value="H2TH_FPG"/>
</dbReference>
<dbReference type="GO" id="GO:0008270">
    <property type="term" value="F:zinc ion binding"/>
    <property type="evidence" value="ECO:0007669"/>
    <property type="project" value="UniProtKB-UniRule"/>
</dbReference>
<evidence type="ECO:0000256" key="6">
    <source>
        <dbReference type="ARBA" id="ARBA00022771"/>
    </source>
</evidence>
<evidence type="ECO:0000256" key="12">
    <source>
        <dbReference type="ARBA" id="ARBA00023268"/>
    </source>
</evidence>
<dbReference type="Proteomes" id="UP000007058">
    <property type="component" value="Chromosome"/>
</dbReference>
<feature type="binding site" evidence="15">
    <location>
        <position position="122"/>
    </location>
    <ligand>
        <name>DNA</name>
        <dbReference type="ChEBI" id="CHEBI:16991"/>
    </ligand>
</feature>
<dbReference type="Gene3D" id="3.20.190.10">
    <property type="entry name" value="MutM-like, N-terminal"/>
    <property type="match status" value="1"/>
</dbReference>
<dbReference type="PROSITE" id="PS51068">
    <property type="entry name" value="FPG_CAT"/>
    <property type="match status" value="1"/>
</dbReference>
<keyword evidence="5 15" id="KW-0227">DNA damage</keyword>
<evidence type="ECO:0000256" key="4">
    <source>
        <dbReference type="ARBA" id="ARBA00022723"/>
    </source>
</evidence>
<dbReference type="GO" id="GO:0003684">
    <property type="term" value="F:damaged DNA binding"/>
    <property type="evidence" value="ECO:0007669"/>
    <property type="project" value="InterPro"/>
</dbReference>
<evidence type="ECO:0000256" key="2">
    <source>
        <dbReference type="ARBA" id="ARBA00009409"/>
    </source>
</evidence>
<gene>
    <name evidence="15" type="primary">mutM</name>
    <name evidence="15" type="synonym">fpg</name>
    <name evidence="18" type="ordered locus">amb0632</name>
</gene>
<evidence type="ECO:0000313" key="18">
    <source>
        <dbReference type="EMBL" id="BAE49436.1"/>
    </source>
</evidence>
<evidence type="ECO:0000256" key="11">
    <source>
        <dbReference type="ARBA" id="ARBA00023239"/>
    </source>
</evidence>
<feature type="binding site" evidence="15">
    <location>
        <position position="184"/>
    </location>
    <ligand>
        <name>DNA</name>
        <dbReference type="ChEBI" id="CHEBI:16991"/>
    </ligand>
</feature>
<reference evidence="18 19" key="1">
    <citation type="journal article" date="2005" name="DNA Res.">
        <title>Complete genome sequence of the facultative anaerobic magnetotactic bacterium Magnetospirillum sp. strain AMB-1.</title>
        <authorList>
            <person name="Matsunaga T."/>
            <person name="Okamura Y."/>
            <person name="Fukuda Y."/>
            <person name="Wahyudi A.T."/>
            <person name="Murase Y."/>
            <person name="Takeyama H."/>
        </authorList>
    </citation>
    <scope>NUCLEOTIDE SEQUENCE [LARGE SCALE GENOMIC DNA]</scope>
    <source>
        <strain evidence="19">ATCC 700264 / AMB-1</strain>
    </source>
</reference>
<dbReference type="GO" id="GO:0140078">
    <property type="term" value="F:class I DNA-(apurinic or apyrimidinic site) endonuclease activity"/>
    <property type="evidence" value="ECO:0007669"/>
    <property type="project" value="UniProtKB-EC"/>
</dbReference>
<feature type="domain" description="FPG-type" evidence="16">
    <location>
        <begin position="269"/>
        <end position="308"/>
    </location>
</feature>
<dbReference type="STRING" id="342108.amb0632"/>
<dbReference type="HOGENOM" id="CLU_038423_1_1_5"/>
<accession>Q2W9N9</accession>
<keyword evidence="9 15" id="KW-0238">DNA-binding</keyword>
<keyword evidence="8 15" id="KW-0862">Zinc</keyword>
<evidence type="ECO:0000259" key="16">
    <source>
        <dbReference type="PROSITE" id="PS51066"/>
    </source>
</evidence>